<sequence>MRRTRLQVKLEEEAFEASMKGGNGKREAEDNGAAKEGRTTGSSARQDSQTELASAPSPSRTNAHAQSSNAGADPASILDSTAVATETLAEDAYAATSGDSQIELGQDSAARGRKRAASAPVSVPPPTGLSPGNRETASVPASLLARPTKRHVGNGGVEEGSTGRNKDGPTENPRMVMPAGGKEQPAFASAPSHTALSTDDSEPHPALARTTRKRPSSRQDELGAESTVRKTKRRASAEKGASEATLSVAQTESDAFLTLANVPASGAARAKTDGAGESSVVGLAEPKLPKARAALRKSSTKSAARAATMDNPAVSRSFSITPIAVHSTSSSVTGFLRESSAHASSSTAAPSDVPLQIPSLSNQTKRTVADGEAGSSGPDRVSKRPRTSGAAALTPDSDDDKSVASNTKNTRKAPADGAAKPRGEPRKSAMRLSDREASTPVDQEASNGDGNAPLASSTAVKKKAKKITWRALRPGKADIVPVDIRPPLPAAPRIWAGTRDEIEATIPALTKAGASHDVIVGAFEVPWLLFRASSEKDACLGLWPEDKWVGRRVEFEIRKEIQVSTQQTPPSRDVKNGSEETTPAPLASASVLPSLPFVAASESPPSLAPELSYVPRESTPTVAPEFVSLSAPTPVLASLHPATLAQSPLLSPVSALTSLTPTPASTPTSIPMPILAPAPVPAPQIISARASEPTAFLVSGTGAPAFTTAVPFPPKRRLPKFKKFSATANANMNAAASLSSVQPTPSTPYSQIQTPDGLQKDDFPSHSRTSDMTSSRAGYPPSDFSTLVNSQPVIRAASAATSIPHIPAPHAAPPTTAPLDTNHGSPTLLARSYSSSHASASNRVPSVDHVAPAASFPLAFPLPASNHAAQRQYHDLTPHIASPPALSPDVRFFTGLRAPSETFHNPLNHANSRKQLHTTDASWSPALNQPSGPPHSLTKVPLLSGSSGSISKQPVGATVLCSSSVRDVVPQEQKLDTNDPTTISMAMPASSPARIPKVLDHPPPDVEALLERNHSGMPVSLLIFRGSPILPWRLPDRMHCVWAGLFRVVSVDVAESCRIMHRNTSRESTVVTRVWRFVLRWVTGGELLLRDGVSDWPAVVERPWWEIPAVGTPVAASCGISAPSTLNVDTIVLASPGNRGKQPEQTDEGDATIVSRRVHTASPIAADRDSISPLSDSITTAGTVLTLAVDTTAQDFCGDLISSILPLALLAPFDWTVSEGLVPGFYCTKCGRINWQRFFRHRKCATTSCGGPGSEKGLSVQSELVRDPKVLGKIIFPDDSWVPSILVESFLRDGMRTVCFQVPEGAEIDVVSPPPTPDVGASPASVSSRLEPAPFPPPHSTRNILHEFQHIFTCNLEPLQRKASQAFEQIQRDILLERTLDNRVFAASGSYPSFHHDGATALALDVTSQLIIDRIHVYGQGHERYEIQRLSLKTWESKGKAREKFELPSEEGVLAIMNLGATTEIMYTPPAMVPTLKADPRPRAAGNKEALRVSLLHGDVLTVAKNGFEVKLV</sequence>
<evidence type="ECO:0000313" key="2">
    <source>
        <dbReference type="Proteomes" id="UP000814128"/>
    </source>
</evidence>
<accession>A0ACB8QMC3</accession>
<protein>
    <submittedName>
        <fullName evidence="1">Uncharacterized protein</fullName>
    </submittedName>
</protein>
<dbReference type="EMBL" id="MU273531">
    <property type="protein sequence ID" value="KAI0032983.1"/>
    <property type="molecule type" value="Genomic_DNA"/>
</dbReference>
<evidence type="ECO:0000313" key="1">
    <source>
        <dbReference type="EMBL" id="KAI0032983.1"/>
    </source>
</evidence>
<keyword evidence="2" id="KW-1185">Reference proteome</keyword>
<reference evidence="1" key="1">
    <citation type="submission" date="2021-02" db="EMBL/GenBank/DDBJ databases">
        <authorList>
            <consortium name="DOE Joint Genome Institute"/>
            <person name="Ahrendt S."/>
            <person name="Looney B.P."/>
            <person name="Miyauchi S."/>
            <person name="Morin E."/>
            <person name="Drula E."/>
            <person name="Courty P.E."/>
            <person name="Chicoki N."/>
            <person name="Fauchery L."/>
            <person name="Kohler A."/>
            <person name="Kuo A."/>
            <person name="Labutti K."/>
            <person name="Pangilinan J."/>
            <person name="Lipzen A."/>
            <person name="Riley R."/>
            <person name="Andreopoulos W."/>
            <person name="He G."/>
            <person name="Johnson J."/>
            <person name="Barry K.W."/>
            <person name="Grigoriev I.V."/>
            <person name="Nagy L."/>
            <person name="Hibbett D."/>
            <person name="Henrissat B."/>
            <person name="Matheny P.B."/>
            <person name="Labbe J."/>
            <person name="Martin F."/>
        </authorList>
    </citation>
    <scope>NUCLEOTIDE SEQUENCE</scope>
    <source>
        <strain evidence="1">EC-137</strain>
    </source>
</reference>
<reference evidence="1" key="2">
    <citation type="journal article" date="2022" name="New Phytol.">
        <title>Evolutionary transition to the ectomycorrhizal habit in the genomes of a hyperdiverse lineage of mushroom-forming fungi.</title>
        <authorList>
            <person name="Looney B."/>
            <person name="Miyauchi S."/>
            <person name="Morin E."/>
            <person name="Drula E."/>
            <person name="Courty P.E."/>
            <person name="Kohler A."/>
            <person name="Kuo A."/>
            <person name="LaButti K."/>
            <person name="Pangilinan J."/>
            <person name="Lipzen A."/>
            <person name="Riley R."/>
            <person name="Andreopoulos W."/>
            <person name="He G."/>
            <person name="Johnson J."/>
            <person name="Nolan M."/>
            <person name="Tritt A."/>
            <person name="Barry K.W."/>
            <person name="Grigoriev I.V."/>
            <person name="Nagy L.G."/>
            <person name="Hibbett D."/>
            <person name="Henrissat B."/>
            <person name="Matheny P.B."/>
            <person name="Labbe J."/>
            <person name="Martin F.M."/>
        </authorList>
    </citation>
    <scope>NUCLEOTIDE SEQUENCE</scope>
    <source>
        <strain evidence="1">EC-137</strain>
    </source>
</reference>
<gene>
    <name evidence="1" type="ORF">K488DRAFT_70225</name>
</gene>
<organism evidence="1 2">
    <name type="scientific">Vararia minispora EC-137</name>
    <dbReference type="NCBI Taxonomy" id="1314806"/>
    <lineage>
        <taxon>Eukaryota</taxon>
        <taxon>Fungi</taxon>
        <taxon>Dikarya</taxon>
        <taxon>Basidiomycota</taxon>
        <taxon>Agaricomycotina</taxon>
        <taxon>Agaricomycetes</taxon>
        <taxon>Russulales</taxon>
        <taxon>Lachnocladiaceae</taxon>
        <taxon>Vararia</taxon>
    </lineage>
</organism>
<comment type="caution">
    <text evidence="1">The sequence shown here is derived from an EMBL/GenBank/DDBJ whole genome shotgun (WGS) entry which is preliminary data.</text>
</comment>
<name>A0ACB8QMC3_9AGAM</name>
<dbReference type="Proteomes" id="UP000814128">
    <property type="component" value="Unassembled WGS sequence"/>
</dbReference>
<proteinExistence type="predicted"/>